<evidence type="ECO:0000259" key="2">
    <source>
        <dbReference type="PROSITE" id="PS50110"/>
    </source>
</evidence>
<dbReference type="EMBL" id="JBBHJZ010000003">
    <property type="protein sequence ID" value="MEJ5978072.1"/>
    <property type="molecule type" value="Genomic_DNA"/>
</dbReference>
<dbReference type="Gene3D" id="3.40.50.2300">
    <property type="match status" value="1"/>
</dbReference>
<dbReference type="Proteomes" id="UP001361239">
    <property type="component" value="Unassembled WGS sequence"/>
</dbReference>
<reference evidence="3 4" key="1">
    <citation type="submission" date="2024-03" db="EMBL/GenBank/DDBJ databases">
        <authorList>
            <person name="Jo J.-H."/>
        </authorList>
    </citation>
    <scope>NUCLEOTIDE SEQUENCE [LARGE SCALE GENOMIC DNA]</scope>
    <source>
        <strain evidence="3 4">PS1R-30</strain>
    </source>
</reference>
<dbReference type="SUPFAM" id="SSF52172">
    <property type="entry name" value="CheY-like"/>
    <property type="match status" value="1"/>
</dbReference>
<dbReference type="RefSeq" id="WP_339588016.1">
    <property type="nucleotide sequence ID" value="NZ_JBBHJZ010000003.1"/>
</dbReference>
<accession>A0ABU8RYH0</accession>
<gene>
    <name evidence="3" type="ORF">WG901_15580</name>
</gene>
<dbReference type="InterPro" id="IPR011006">
    <property type="entry name" value="CheY-like_superfamily"/>
</dbReference>
<comment type="caution">
    <text evidence="3">The sequence shown here is derived from an EMBL/GenBank/DDBJ whole genome shotgun (WGS) entry which is preliminary data.</text>
</comment>
<feature type="domain" description="Response regulatory" evidence="2">
    <location>
        <begin position="1"/>
        <end position="104"/>
    </location>
</feature>
<feature type="modified residue" description="4-aspartylphosphate" evidence="1">
    <location>
        <position position="43"/>
    </location>
</feature>
<proteinExistence type="predicted"/>
<evidence type="ECO:0000313" key="4">
    <source>
        <dbReference type="Proteomes" id="UP001361239"/>
    </source>
</evidence>
<protein>
    <recommendedName>
        <fullName evidence="2">Response regulatory domain-containing protein</fullName>
    </recommendedName>
</protein>
<name>A0ABU8RYH0_9SPHN</name>
<keyword evidence="1" id="KW-0597">Phosphoprotein</keyword>
<evidence type="ECO:0000313" key="3">
    <source>
        <dbReference type="EMBL" id="MEJ5978072.1"/>
    </source>
</evidence>
<sequence>MIIAMEAEEILRDLGYEDCHVCGSVRSALKLIADHPITFALLDIDLGSETSEEIATTLLSRGTPFIFASGYNEFPELAKDLVEVPVVTKPYTASDVAGVIRKLGL</sequence>
<dbReference type="PROSITE" id="PS50110">
    <property type="entry name" value="RESPONSE_REGULATORY"/>
    <property type="match status" value="1"/>
</dbReference>
<organism evidence="3 4">
    <name type="scientific">Novosphingobium anseongense</name>
    <dbReference type="NCBI Taxonomy" id="3133436"/>
    <lineage>
        <taxon>Bacteria</taxon>
        <taxon>Pseudomonadati</taxon>
        <taxon>Pseudomonadota</taxon>
        <taxon>Alphaproteobacteria</taxon>
        <taxon>Sphingomonadales</taxon>
        <taxon>Sphingomonadaceae</taxon>
        <taxon>Novosphingobium</taxon>
    </lineage>
</organism>
<dbReference type="InterPro" id="IPR001789">
    <property type="entry name" value="Sig_transdc_resp-reg_receiver"/>
</dbReference>
<keyword evidence="4" id="KW-1185">Reference proteome</keyword>
<evidence type="ECO:0000256" key="1">
    <source>
        <dbReference type="PROSITE-ProRule" id="PRU00169"/>
    </source>
</evidence>